<organism evidence="2 3">
    <name type="scientific">Oryza meyeriana var. granulata</name>
    <dbReference type="NCBI Taxonomy" id="110450"/>
    <lineage>
        <taxon>Eukaryota</taxon>
        <taxon>Viridiplantae</taxon>
        <taxon>Streptophyta</taxon>
        <taxon>Embryophyta</taxon>
        <taxon>Tracheophyta</taxon>
        <taxon>Spermatophyta</taxon>
        <taxon>Magnoliopsida</taxon>
        <taxon>Liliopsida</taxon>
        <taxon>Poales</taxon>
        <taxon>Poaceae</taxon>
        <taxon>BOP clade</taxon>
        <taxon>Oryzoideae</taxon>
        <taxon>Oryzeae</taxon>
        <taxon>Oryzinae</taxon>
        <taxon>Oryza</taxon>
        <taxon>Oryza meyeriana</taxon>
    </lineage>
</organism>
<accession>A0A6G1D9B3</accession>
<evidence type="ECO:0008006" key="4">
    <source>
        <dbReference type="Google" id="ProtNLM"/>
    </source>
</evidence>
<reference evidence="2 3" key="1">
    <citation type="submission" date="2019-11" db="EMBL/GenBank/DDBJ databases">
        <title>Whole genome sequence of Oryza granulata.</title>
        <authorList>
            <person name="Li W."/>
        </authorList>
    </citation>
    <scope>NUCLEOTIDE SEQUENCE [LARGE SCALE GENOMIC DNA]</scope>
    <source>
        <strain evidence="3">cv. Menghai</strain>
        <tissue evidence="2">Leaf</tissue>
    </source>
</reference>
<feature type="compositionally biased region" description="Basic and acidic residues" evidence="1">
    <location>
        <begin position="18"/>
        <end position="31"/>
    </location>
</feature>
<name>A0A6G1D9B3_9ORYZ</name>
<dbReference type="EMBL" id="SPHZ02000007">
    <property type="protein sequence ID" value="KAF0908734.1"/>
    <property type="molecule type" value="Genomic_DNA"/>
</dbReference>
<feature type="region of interest" description="Disordered" evidence="1">
    <location>
        <begin position="179"/>
        <end position="198"/>
    </location>
</feature>
<dbReference type="Proteomes" id="UP000479710">
    <property type="component" value="Unassembled WGS sequence"/>
</dbReference>
<evidence type="ECO:0000313" key="2">
    <source>
        <dbReference type="EMBL" id="KAF0908734.1"/>
    </source>
</evidence>
<proteinExistence type="predicted"/>
<feature type="region of interest" description="Disordered" evidence="1">
    <location>
        <begin position="18"/>
        <end position="50"/>
    </location>
</feature>
<feature type="compositionally biased region" description="Basic residues" evidence="1">
    <location>
        <begin position="183"/>
        <end position="192"/>
    </location>
</feature>
<sequence>MEEDEMYAFVGLRAKDERAEQARLEAEKQKDSAPGPSPGHAQGDLNPNETEIDVNDVVTGEADIFYDRDDPPMEVGTQYVTLNRFLHSCASLGRVKTKMASYKWVAEKAIPFLKKNPNMGTKKLKEELKTKYNVTIGYHTLWQDKSQWPKVNLGFKLLPPLTKRGIGRQRKNIIVGCFEKGGGKPRTKRRVVPNKEDH</sequence>
<dbReference type="AlphaFoldDB" id="A0A6G1D9B3"/>
<evidence type="ECO:0000256" key="1">
    <source>
        <dbReference type="SAM" id="MobiDB-lite"/>
    </source>
</evidence>
<keyword evidence="3" id="KW-1185">Reference proteome</keyword>
<evidence type="ECO:0000313" key="3">
    <source>
        <dbReference type="Proteomes" id="UP000479710"/>
    </source>
</evidence>
<gene>
    <name evidence="2" type="ORF">E2562_028359</name>
</gene>
<protein>
    <recommendedName>
        <fullName evidence="4">Transposase MuDR plant domain-containing protein</fullName>
    </recommendedName>
</protein>
<comment type="caution">
    <text evidence="2">The sequence shown here is derived from an EMBL/GenBank/DDBJ whole genome shotgun (WGS) entry which is preliminary data.</text>
</comment>